<name>A0A8H3ZXD4_9PEZI</name>
<evidence type="ECO:0000256" key="6">
    <source>
        <dbReference type="ARBA" id="ARBA00023285"/>
    </source>
</evidence>
<keyword evidence="6" id="KW-0170">Cobalt</keyword>
<feature type="region of interest" description="Disordered" evidence="7">
    <location>
        <begin position="55"/>
        <end position="74"/>
    </location>
</feature>
<feature type="compositionally biased region" description="Low complexity" evidence="7">
    <location>
        <begin position="60"/>
        <end position="74"/>
    </location>
</feature>
<dbReference type="Proteomes" id="UP000434172">
    <property type="component" value="Unassembled WGS sequence"/>
</dbReference>
<dbReference type="Gene3D" id="3.20.20.370">
    <property type="entry name" value="Glycoside hydrolase/deacetylase"/>
    <property type="match status" value="1"/>
</dbReference>
<dbReference type="InterPro" id="IPR002509">
    <property type="entry name" value="NODB_dom"/>
</dbReference>
<evidence type="ECO:0000256" key="7">
    <source>
        <dbReference type="SAM" id="MobiDB-lite"/>
    </source>
</evidence>
<dbReference type="AlphaFoldDB" id="A0A8H3ZXD4"/>
<dbReference type="PANTHER" id="PTHR46471:SF2">
    <property type="entry name" value="CHITIN DEACETYLASE-RELATED"/>
    <property type="match status" value="1"/>
</dbReference>
<evidence type="ECO:0000256" key="4">
    <source>
        <dbReference type="ARBA" id="ARBA00022801"/>
    </source>
</evidence>
<dbReference type="SUPFAM" id="SSF88713">
    <property type="entry name" value="Glycoside hydrolase/deacetylase"/>
    <property type="match status" value="1"/>
</dbReference>
<gene>
    <name evidence="9" type="ORF">GQ607_001092</name>
</gene>
<evidence type="ECO:0000256" key="5">
    <source>
        <dbReference type="ARBA" id="ARBA00023277"/>
    </source>
</evidence>
<dbReference type="PANTHER" id="PTHR46471">
    <property type="entry name" value="CHITIN DEACETYLASE"/>
    <property type="match status" value="1"/>
</dbReference>
<accession>A0A8H3ZXD4</accession>
<evidence type="ECO:0000313" key="10">
    <source>
        <dbReference type="Proteomes" id="UP000434172"/>
    </source>
</evidence>
<evidence type="ECO:0000256" key="2">
    <source>
        <dbReference type="ARBA" id="ARBA00022723"/>
    </source>
</evidence>
<evidence type="ECO:0000313" key="9">
    <source>
        <dbReference type="EMBL" id="KAF0331972.1"/>
    </source>
</evidence>
<protein>
    <submittedName>
        <fullName evidence="9">Polysaccharide deacetylase</fullName>
    </submittedName>
</protein>
<dbReference type="EMBL" id="WOWK01000002">
    <property type="protein sequence ID" value="KAF0331972.1"/>
    <property type="molecule type" value="Genomic_DNA"/>
</dbReference>
<keyword evidence="4" id="KW-0378">Hydrolase</keyword>
<comment type="cofactor">
    <cofactor evidence="1">
        <name>Co(2+)</name>
        <dbReference type="ChEBI" id="CHEBI:48828"/>
    </cofactor>
</comment>
<reference evidence="9 10" key="1">
    <citation type="submission" date="2019-12" db="EMBL/GenBank/DDBJ databases">
        <title>A genome sequence resource for the geographically widespread anthracnose pathogen Colletotrichum asianum.</title>
        <authorList>
            <person name="Meng Y."/>
        </authorList>
    </citation>
    <scope>NUCLEOTIDE SEQUENCE [LARGE SCALE GENOMIC DNA]</scope>
    <source>
        <strain evidence="9 10">ICMP 18580</strain>
    </source>
</reference>
<keyword evidence="2" id="KW-0479">Metal-binding</keyword>
<dbReference type="PROSITE" id="PS51677">
    <property type="entry name" value="NODB"/>
    <property type="match status" value="1"/>
</dbReference>
<dbReference type="InterPro" id="IPR011330">
    <property type="entry name" value="Glyco_hydro/deAcase_b/a-brl"/>
</dbReference>
<evidence type="ECO:0000259" key="8">
    <source>
        <dbReference type="PROSITE" id="PS51677"/>
    </source>
</evidence>
<comment type="caution">
    <text evidence="9">The sequence shown here is derived from an EMBL/GenBank/DDBJ whole genome shotgun (WGS) entry which is preliminary data.</text>
</comment>
<evidence type="ECO:0000256" key="3">
    <source>
        <dbReference type="ARBA" id="ARBA00022729"/>
    </source>
</evidence>
<dbReference type="OrthoDB" id="407355at2759"/>
<evidence type="ECO:0000256" key="1">
    <source>
        <dbReference type="ARBA" id="ARBA00001941"/>
    </source>
</evidence>
<dbReference type="GO" id="GO:0005975">
    <property type="term" value="P:carbohydrate metabolic process"/>
    <property type="evidence" value="ECO:0007669"/>
    <property type="project" value="InterPro"/>
</dbReference>
<dbReference type="GO" id="GO:0046872">
    <property type="term" value="F:metal ion binding"/>
    <property type="evidence" value="ECO:0007669"/>
    <property type="project" value="UniProtKB-KW"/>
</dbReference>
<proteinExistence type="predicted"/>
<keyword evidence="10" id="KW-1185">Reference proteome</keyword>
<keyword evidence="3" id="KW-0732">Signal</keyword>
<dbReference type="GO" id="GO:0016810">
    <property type="term" value="F:hydrolase activity, acting on carbon-nitrogen (but not peptide) bonds"/>
    <property type="evidence" value="ECO:0007669"/>
    <property type="project" value="InterPro"/>
</dbReference>
<dbReference type="CDD" id="cd10951">
    <property type="entry name" value="CE4_ClCDA_like"/>
    <property type="match status" value="1"/>
</dbReference>
<feature type="domain" description="NodB homology" evidence="8">
    <location>
        <begin position="90"/>
        <end position="275"/>
    </location>
</feature>
<dbReference type="Pfam" id="PF01522">
    <property type="entry name" value="Polysacc_deac_1"/>
    <property type="match status" value="1"/>
</dbReference>
<keyword evidence="5" id="KW-0119">Carbohydrate metabolism</keyword>
<organism evidence="9 10">
    <name type="scientific">Colletotrichum asianum</name>
    <dbReference type="NCBI Taxonomy" id="702518"/>
    <lineage>
        <taxon>Eukaryota</taxon>
        <taxon>Fungi</taxon>
        <taxon>Dikarya</taxon>
        <taxon>Ascomycota</taxon>
        <taxon>Pezizomycotina</taxon>
        <taxon>Sordariomycetes</taxon>
        <taxon>Hypocreomycetidae</taxon>
        <taxon>Glomerellales</taxon>
        <taxon>Glomerellaceae</taxon>
        <taxon>Colletotrichum</taxon>
        <taxon>Colletotrichum gloeosporioides species complex</taxon>
    </lineage>
</organism>
<sequence>MAVFSKVTLNVFRNQCGGLIGMRSLSYVITAQCITPQSLPSPSYWEQLLGPSECSPEPTIPASTTTNTTSTTPPTKVPYGTVINSCTVENTFALTFDDGPFKYTDHVLDLLAEAQVKATFFVTGSLLGDIRNDENRARIKRMLDEGHQVGHHTWSHADLAMTDDKGVVEQMTKLEDAFFDIMGKCPTYMRPPYFSWSAATLFIMKDLKYHVIRADIDTYDWKYNSLGNLTGLDLFENGVENGGTLTLCHDVQQNTAEFLLPEILRVMKEKNLKGVPVGDCLGDPEANWYRTDRILPATAP</sequence>